<evidence type="ECO:0000259" key="3">
    <source>
        <dbReference type="Pfam" id="PF08450"/>
    </source>
</evidence>
<feature type="region of interest" description="Disordered" evidence="2">
    <location>
        <begin position="272"/>
        <end position="292"/>
    </location>
</feature>
<dbReference type="GO" id="GO:0016787">
    <property type="term" value="F:hydrolase activity"/>
    <property type="evidence" value="ECO:0007669"/>
    <property type="project" value="UniProtKB-KW"/>
</dbReference>
<dbReference type="InterPro" id="IPR013658">
    <property type="entry name" value="SGL"/>
</dbReference>
<dbReference type="PANTHER" id="PTHR10907">
    <property type="entry name" value="REGUCALCIN"/>
    <property type="match status" value="1"/>
</dbReference>
<comment type="similarity">
    <text evidence="1">Belongs to the SMP-30/CGR1 family.</text>
</comment>
<sequence length="292" mass="31304">MQLVAPSTAQLGEAPFWSPGERALYWLDLLDPTLHRWSEERGHSARRLETPAPLGAIAPTGDPGVAVLTCAAGIALLDLRDGGTTLLLDPLQRLPHLHFNDAKVDRSGRLWLGTADTEEVDPRAVLFLLEGSRASVADAGFAVCNGPAFSPDGSVVYFSDSNSRTVLTYRMAEDGTLLDRRVFARFGSDEGYPDGLTVDADGFLWVAHWDGGRVSRFSPDGKPDRVLHVPAPNVTSVAFGGEDLGTLFITTARLGLDAEALESFPLSGGLFAEDRPGTRGLPEPAWRGPDDA</sequence>
<dbReference type="EMBL" id="JBHLTG010000002">
    <property type="protein sequence ID" value="MFC0678783.1"/>
    <property type="molecule type" value="Genomic_DNA"/>
</dbReference>
<evidence type="ECO:0000256" key="2">
    <source>
        <dbReference type="SAM" id="MobiDB-lite"/>
    </source>
</evidence>
<keyword evidence="4" id="KW-0378">Hydrolase</keyword>
<evidence type="ECO:0000313" key="4">
    <source>
        <dbReference type="EMBL" id="MFC0678783.1"/>
    </source>
</evidence>
<evidence type="ECO:0000313" key="5">
    <source>
        <dbReference type="Proteomes" id="UP001589896"/>
    </source>
</evidence>
<name>A0ABV6RP65_9GAMM</name>
<dbReference type="EC" id="3.1.1.99" evidence="4"/>
<dbReference type="PANTHER" id="PTHR10907:SF47">
    <property type="entry name" value="REGUCALCIN"/>
    <property type="match status" value="1"/>
</dbReference>
<dbReference type="Pfam" id="PF08450">
    <property type="entry name" value="SGL"/>
    <property type="match status" value="1"/>
</dbReference>
<gene>
    <name evidence="4" type="ORF">ACFFGH_13115</name>
</gene>
<keyword evidence="5" id="KW-1185">Reference proteome</keyword>
<organism evidence="4 5">
    <name type="scientific">Lysobacter korlensis</name>
    <dbReference type="NCBI Taxonomy" id="553636"/>
    <lineage>
        <taxon>Bacteria</taxon>
        <taxon>Pseudomonadati</taxon>
        <taxon>Pseudomonadota</taxon>
        <taxon>Gammaproteobacteria</taxon>
        <taxon>Lysobacterales</taxon>
        <taxon>Lysobacteraceae</taxon>
        <taxon>Lysobacter</taxon>
    </lineage>
</organism>
<dbReference type="Gene3D" id="2.120.10.30">
    <property type="entry name" value="TolB, C-terminal domain"/>
    <property type="match status" value="1"/>
</dbReference>
<evidence type="ECO:0000256" key="1">
    <source>
        <dbReference type="ARBA" id="ARBA00008853"/>
    </source>
</evidence>
<feature type="domain" description="SMP-30/Gluconolactonase/LRE-like region" evidence="3">
    <location>
        <begin position="11"/>
        <end position="253"/>
    </location>
</feature>
<dbReference type="SUPFAM" id="SSF63829">
    <property type="entry name" value="Calcium-dependent phosphotriesterase"/>
    <property type="match status" value="1"/>
</dbReference>
<protein>
    <submittedName>
        <fullName evidence="4">SMP-30/gluconolactonase/LRE family protein</fullName>
        <ecNumber evidence="4">3.1.1.99</ecNumber>
    </submittedName>
</protein>
<comment type="caution">
    <text evidence="4">The sequence shown here is derived from an EMBL/GenBank/DDBJ whole genome shotgun (WGS) entry which is preliminary data.</text>
</comment>
<dbReference type="InterPro" id="IPR005511">
    <property type="entry name" value="SMP-30"/>
</dbReference>
<dbReference type="PRINTS" id="PR01790">
    <property type="entry name" value="SMP30FAMILY"/>
</dbReference>
<accession>A0ABV6RP65</accession>
<reference evidence="4 5" key="1">
    <citation type="submission" date="2024-09" db="EMBL/GenBank/DDBJ databases">
        <authorList>
            <person name="Sun Q."/>
            <person name="Mori K."/>
        </authorList>
    </citation>
    <scope>NUCLEOTIDE SEQUENCE [LARGE SCALE GENOMIC DNA]</scope>
    <source>
        <strain evidence="4 5">KCTC 23076</strain>
    </source>
</reference>
<dbReference type="InterPro" id="IPR011042">
    <property type="entry name" value="6-blade_b-propeller_TolB-like"/>
</dbReference>
<dbReference type="RefSeq" id="WP_386668929.1">
    <property type="nucleotide sequence ID" value="NZ_JBHLTG010000002.1"/>
</dbReference>
<dbReference type="Proteomes" id="UP001589896">
    <property type="component" value="Unassembled WGS sequence"/>
</dbReference>
<proteinExistence type="inferred from homology"/>